<feature type="domain" description="N-acetyltransferase" evidence="1">
    <location>
        <begin position="171"/>
        <end position="205"/>
    </location>
</feature>
<organism evidence="2 3">
    <name type="scientific">Lithohypha guttulata</name>
    <dbReference type="NCBI Taxonomy" id="1690604"/>
    <lineage>
        <taxon>Eukaryota</taxon>
        <taxon>Fungi</taxon>
        <taxon>Dikarya</taxon>
        <taxon>Ascomycota</taxon>
        <taxon>Pezizomycotina</taxon>
        <taxon>Eurotiomycetes</taxon>
        <taxon>Chaetothyriomycetidae</taxon>
        <taxon>Chaetothyriales</taxon>
        <taxon>Trichomeriaceae</taxon>
        <taxon>Lithohypha</taxon>
    </lineage>
</organism>
<name>A0ABR0KCF1_9EURO</name>
<keyword evidence="3" id="KW-1185">Reference proteome</keyword>
<dbReference type="PANTHER" id="PTHR42791:SF1">
    <property type="entry name" value="N-ACETYLTRANSFERASE DOMAIN-CONTAINING PROTEIN"/>
    <property type="match status" value="1"/>
</dbReference>
<dbReference type="SUPFAM" id="SSF55729">
    <property type="entry name" value="Acyl-CoA N-acyltransferases (Nat)"/>
    <property type="match status" value="1"/>
</dbReference>
<dbReference type="InterPro" id="IPR016181">
    <property type="entry name" value="Acyl_CoA_acyltransferase"/>
</dbReference>
<dbReference type="Pfam" id="PF00583">
    <property type="entry name" value="Acetyltransf_1"/>
    <property type="match status" value="1"/>
</dbReference>
<dbReference type="CDD" id="cd04301">
    <property type="entry name" value="NAT_SF"/>
    <property type="match status" value="1"/>
</dbReference>
<dbReference type="PANTHER" id="PTHR42791">
    <property type="entry name" value="GNAT FAMILY ACETYLTRANSFERASE"/>
    <property type="match status" value="1"/>
</dbReference>
<sequence length="296" mass="33628">MIRGKTYTPYHITALMAPKDNLRLATPADIRRMGLVMSAGFGSTLEAAWLQPYLRTLPQDSLLTSQEYVDRCMGSKGFVTVVIEDTYEPPEVQAMAEIVPDDEAREHSMYEEKVVAGMATWKFMSGSPRIGQFNDELHVSDLETLSPSRDEHKDHTRRFHSKNRDLRKKYFHGSNWFELHTLVVHPAYWRRGHGRRLLEWGIQLACIDQIELCICAADTGLKLYQASGCELLESWQLEGDEVSPKGIAGHIMRYRPQKESSNTEKDESQAEVVALSEQLAEADLGGEQNTFPKRKA</sequence>
<comment type="caution">
    <text evidence="2">The sequence shown here is derived from an EMBL/GenBank/DDBJ whole genome shotgun (WGS) entry which is preliminary data.</text>
</comment>
<accession>A0ABR0KCF1</accession>
<evidence type="ECO:0000313" key="2">
    <source>
        <dbReference type="EMBL" id="KAK5093435.1"/>
    </source>
</evidence>
<dbReference type="Proteomes" id="UP001345013">
    <property type="component" value="Unassembled WGS sequence"/>
</dbReference>
<gene>
    <name evidence="2" type="ORF">LTR24_004288</name>
</gene>
<protein>
    <recommendedName>
        <fullName evidence="1">N-acetyltransferase domain-containing protein</fullName>
    </recommendedName>
</protein>
<dbReference type="Gene3D" id="3.40.630.30">
    <property type="match status" value="1"/>
</dbReference>
<dbReference type="EMBL" id="JAVRRG010000043">
    <property type="protein sequence ID" value="KAK5093435.1"/>
    <property type="molecule type" value="Genomic_DNA"/>
</dbReference>
<dbReference type="InterPro" id="IPR052523">
    <property type="entry name" value="Trichothecene_AcTrans"/>
</dbReference>
<proteinExistence type="predicted"/>
<dbReference type="InterPro" id="IPR000182">
    <property type="entry name" value="GNAT_dom"/>
</dbReference>
<evidence type="ECO:0000313" key="3">
    <source>
        <dbReference type="Proteomes" id="UP001345013"/>
    </source>
</evidence>
<reference evidence="2 3" key="1">
    <citation type="submission" date="2023-08" db="EMBL/GenBank/DDBJ databases">
        <title>Black Yeasts Isolated from many extreme environments.</title>
        <authorList>
            <person name="Coleine C."/>
            <person name="Stajich J.E."/>
            <person name="Selbmann L."/>
        </authorList>
    </citation>
    <scope>NUCLEOTIDE SEQUENCE [LARGE SCALE GENOMIC DNA]</scope>
    <source>
        <strain evidence="2 3">CCFEE 5885</strain>
    </source>
</reference>
<evidence type="ECO:0000259" key="1">
    <source>
        <dbReference type="Pfam" id="PF00583"/>
    </source>
</evidence>